<sequence length="101" mass="11766">MNNKDFQYRETYFIVGNPAILWILILGLVSFGTRSNRSSYRLWWDCRGDAPDLLNLLDLILFGSDLNLEHAFNNLRYHTSLIRLIAQEGKENKPLLVLIVK</sequence>
<dbReference type="Proteomes" id="UP000187158">
    <property type="component" value="Unassembled WGS sequence"/>
</dbReference>
<comment type="caution">
    <text evidence="2">The sequence shown here is derived from an EMBL/GenBank/DDBJ whole genome shotgun (WGS) entry which is preliminary data.</text>
</comment>
<keyword evidence="1" id="KW-0472">Membrane</keyword>
<accession>A0ABX3GM60</accession>
<reference evidence="2 3" key="1">
    <citation type="submission" date="2016-11" db="EMBL/GenBank/DDBJ databases">
        <title>Paenibacillus species isolates.</title>
        <authorList>
            <person name="Beno S.M."/>
        </authorList>
    </citation>
    <scope>NUCLEOTIDE SEQUENCE [LARGE SCALE GENOMIC DNA]</scope>
    <source>
        <strain evidence="2 3">FSL H7-0433</strain>
    </source>
</reference>
<proteinExistence type="predicted"/>
<name>A0ABX3GM60_9BACL</name>
<organism evidence="2 3">
    <name type="scientific">Paenibacillus odorifer</name>
    <dbReference type="NCBI Taxonomy" id="189426"/>
    <lineage>
        <taxon>Bacteria</taxon>
        <taxon>Bacillati</taxon>
        <taxon>Bacillota</taxon>
        <taxon>Bacilli</taxon>
        <taxon>Bacillales</taxon>
        <taxon>Paenibacillaceae</taxon>
        <taxon>Paenibacillus</taxon>
    </lineage>
</organism>
<dbReference type="EMBL" id="MPVP01000096">
    <property type="protein sequence ID" value="OMD32905.1"/>
    <property type="molecule type" value="Genomic_DNA"/>
</dbReference>
<evidence type="ECO:0000256" key="1">
    <source>
        <dbReference type="SAM" id="Phobius"/>
    </source>
</evidence>
<keyword evidence="1" id="KW-1133">Transmembrane helix</keyword>
<gene>
    <name evidence="2" type="ORF">BSO21_15930</name>
</gene>
<keyword evidence="3" id="KW-1185">Reference proteome</keyword>
<keyword evidence="1" id="KW-0812">Transmembrane</keyword>
<protein>
    <submittedName>
        <fullName evidence="2">Uncharacterized protein</fullName>
    </submittedName>
</protein>
<feature type="transmembrane region" description="Helical" evidence="1">
    <location>
        <begin position="12"/>
        <end position="31"/>
    </location>
</feature>
<evidence type="ECO:0000313" key="2">
    <source>
        <dbReference type="EMBL" id="OMD32905.1"/>
    </source>
</evidence>
<evidence type="ECO:0000313" key="3">
    <source>
        <dbReference type="Proteomes" id="UP000187158"/>
    </source>
</evidence>